<gene>
    <name evidence="11" type="ORF">SAMN05661010_03094</name>
</gene>
<evidence type="ECO:0000256" key="10">
    <source>
        <dbReference type="ARBA" id="ARBA00032441"/>
    </source>
</evidence>
<comment type="subcellular location">
    <subcellularLocation>
        <location evidence="1">Cytoplasm</location>
    </subcellularLocation>
</comment>
<dbReference type="GO" id="GO:0002949">
    <property type="term" value="P:tRNA threonylcarbamoyladenosine modification"/>
    <property type="evidence" value="ECO:0007669"/>
    <property type="project" value="InterPro"/>
</dbReference>
<dbReference type="GO" id="GO:0046872">
    <property type="term" value="F:metal ion binding"/>
    <property type="evidence" value="ECO:0007669"/>
    <property type="project" value="UniProtKB-KW"/>
</dbReference>
<evidence type="ECO:0000256" key="5">
    <source>
        <dbReference type="ARBA" id="ARBA00022694"/>
    </source>
</evidence>
<evidence type="ECO:0000256" key="2">
    <source>
        <dbReference type="ARBA" id="ARBA00007599"/>
    </source>
</evidence>
<dbReference type="SUPFAM" id="SSF52540">
    <property type="entry name" value="P-loop containing nucleoside triphosphate hydrolases"/>
    <property type="match status" value="1"/>
</dbReference>
<dbReference type="GO" id="GO:0005737">
    <property type="term" value="C:cytoplasm"/>
    <property type="evidence" value="ECO:0007669"/>
    <property type="project" value="UniProtKB-SubCell"/>
</dbReference>
<evidence type="ECO:0000256" key="4">
    <source>
        <dbReference type="ARBA" id="ARBA00022490"/>
    </source>
</evidence>
<keyword evidence="5" id="KW-0819">tRNA processing</keyword>
<name>A0A1G9PSD3_9GAMM</name>
<organism evidence="11 12">
    <name type="scientific">Modicisalibacter muralis</name>
    <dbReference type="NCBI Taxonomy" id="119000"/>
    <lineage>
        <taxon>Bacteria</taxon>
        <taxon>Pseudomonadati</taxon>
        <taxon>Pseudomonadota</taxon>
        <taxon>Gammaproteobacteria</taxon>
        <taxon>Oceanospirillales</taxon>
        <taxon>Halomonadaceae</taxon>
        <taxon>Modicisalibacter</taxon>
    </lineage>
</organism>
<reference evidence="11 12" key="1">
    <citation type="submission" date="2016-10" db="EMBL/GenBank/DDBJ databases">
        <authorList>
            <person name="de Groot N.N."/>
        </authorList>
    </citation>
    <scope>NUCLEOTIDE SEQUENCE [LARGE SCALE GENOMIC DNA]</scope>
    <source>
        <strain evidence="11 12">DSM 14789</strain>
    </source>
</reference>
<dbReference type="InterPro" id="IPR003442">
    <property type="entry name" value="T6A_TsaE"/>
</dbReference>
<dbReference type="NCBIfam" id="TIGR00150">
    <property type="entry name" value="T6A_YjeE"/>
    <property type="match status" value="1"/>
</dbReference>
<dbReference type="PANTHER" id="PTHR33540">
    <property type="entry name" value="TRNA THREONYLCARBAMOYLADENOSINE BIOSYNTHESIS PROTEIN TSAE"/>
    <property type="match status" value="1"/>
</dbReference>
<evidence type="ECO:0000256" key="8">
    <source>
        <dbReference type="ARBA" id="ARBA00022840"/>
    </source>
</evidence>
<evidence type="ECO:0000256" key="3">
    <source>
        <dbReference type="ARBA" id="ARBA00019010"/>
    </source>
</evidence>
<keyword evidence="9" id="KW-0460">Magnesium</keyword>
<keyword evidence="8" id="KW-0067">ATP-binding</keyword>
<dbReference type="OrthoDB" id="9800307at2"/>
<evidence type="ECO:0000256" key="6">
    <source>
        <dbReference type="ARBA" id="ARBA00022723"/>
    </source>
</evidence>
<keyword evidence="7" id="KW-0547">Nucleotide-binding</keyword>
<comment type="similarity">
    <text evidence="2">Belongs to the TsaE family.</text>
</comment>
<dbReference type="EMBL" id="FNGI01000010">
    <property type="protein sequence ID" value="SDM01147.1"/>
    <property type="molecule type" value="Genomic_DNA"/>
</dbReference>
<protein>
    <recommendedName>
        <fullName evidence="3">tRNA threonylcarbamoyladenosine biosynthesis protein TsaE</fullName>
    </recommendedName>
    <alternativeName>
        <fullName evidence="10">t(6)A37 threonylcarbamoyladenosine biosynthesis protein TsaE</fullName>
    </alternativeName>
</protein>
<evidence type="ECO:0000256" key="1">
    <source>
        <dbReference type="ARBA" id="ARBA00004496"/>
    </source>
</evidence>
<dbReference type="Pfam" id="PF02367">
    <property type="entry name" value="TsaE"/>
    <property type="match status" value="1"/>
</dbReference>
<dbReference type="PANTHER" id="PTHR33540:SF2">
    <property type="entry name" value="TRNA THREONYLCARBAMOYLADENOSINE BIOSYNTHESIS PROTEIN TSAE"/>
    <property type="match status" value="1"/>
</dbReference>
<dbReference type="Gene3D" id="3.40.50.300">
    <property type="entry name" value="P-loop containing nucleotide triphosphate hydrolases"/>
    <property type="match status" value="1"/>
</dbReference>
<dbReference type="RefSeq" id="WP_089730176.1">
    <property type="nucleotide sequence ID" value="NZ_FNGI01000010.1"/>
</dbReference>
<evidence type="ECO:0000313" key="12">
    <source>
        <dbReference type="Proteomes" id="UP000198654"/>
    </source>
</evidence>
<proteinExistence type="inferred from homology"/>
<evidence type="ECO:0000256" key="9">
    <source>
        <dbReference type="ARBA" id="ARBA00022842"/>
    </source>
</evidence>
<dbReference type="InterPro" id="IPR027417">
    <property type="entry name" value="P-loop_NTPase"/>
</dbReference>
<evidence type="ECO:0000313" key="11">
    <source>
        <dbReference type="EMBL" id="SDM01147.1"/>
    </source>
</evidence>
<dbReference type="AlphaFoldDB" id="A0A1G9PSD3"/>
<keyword evidence="4" id="KW-0963">Cytoplasm</keyword>
<dbReference type="GO" id="GO:0005524">
    <property type="term" value="F:ATP binding"/>
    <property type="evidence" value="ECO:0007669"/>
    <property type="project" value="UniProtKB-KW"/>
</dbReference>
<keyword evidence="6" id="KW-0479">Metal-binding</keyword>
<dbReference type="STRING" id="119000.SAMN05661010_03094"/>
<dbReference type="Proteomes" id="UP000198654">
    <property type="component" value="Unassembled WGS sequence"/>
</dbReference>
<evidence type="ECO:0000256" key="7">
    <source>
        <dbReference type="ARBA" id="ARBA00022741"/>
    </source>
</evidence>
<sequence length="167" mass="17956">MPKHTNLAANAVIELPNEAAQVAFGEALGHALGGRGRVHLQGELGAGKTTLSRGVLRAYGYLGAVKSPTYTLVEPYELGDVRVYHFDLYRLGDPEELEFIGARDLLEDDGLSLIEWPSRGEGWLPPADLVVELTVVDAGRQARLVAGTAYGETVLARLSALCTDKDL</sequence>
<accession>A0A1G9PSD3</accession>
<keyword evidence="12" id="KW-1185">Reference proteome</keyword>